<dbReference type="SMART" id="SM00062">
    <property type="entry name" value="PBPb"/>
    <property type="match status" value="1"/>
</dbReference>
<dbReference type="SUPFAM" id="SSF53850">
    <property type="entry name" value="Periplasmic binding protein-like II"/>
    <property type="match status" value="1"/>
</dbReference>
<proteinExistence type="predicted"/>
<dbReference type="PANTHER" id="PTHR35936:SF17">
    <property type="entry name" value="ARGININE-BINDING EXTRACELLULAR PROTEIN ARTP"/>
    <property type="match status" value="1"/>
</dbReference>
<dbReference type="STRING" id="439228.SAMN06295920_12126"/>
<keyword evidence="1 2" id="KW-0732">Signal</keyword>
<evidence type="ECO:0000313" key="4">
    <source>
        <dbReference type="EMBL" id="SKC12576.1"/>
    </source>
</evidence>
<evidence type="ECO:0000313" key="5">
    <source>
        <dbReference type="Proteomes" id="UP000189818"/>
    </source>
</evidence>
<feature type="chain" id="PRO_5012052491" evidence="2">
    <location>
        <begin position="27"/>
        <end position="285"/>
    </location>
</feature>
<feature type="signal peptide" evidence="2">
    <location>
        <begin position="1"/>
        <end position="26"/>
    </location>
</feature>
<dbReference type="InterPro" id="IPR001638">
    <property type="entry name" value="Solute-binding_3/MltF_N"/>
</dbReference>
<reference evidence="5" key="1">
    <citation type="submission" date="2017-02" db="EMBL/GenBank/DDBJ databases">
        <authorList>
            <person name="Varghese N."/>
            <person name="Submissions S."/>
        </authorList>
    </citation>
    <scope>NUCLEOTIDE SEQUENCE [LARGE SCALE GENOMIC DNA]</scope>
    <source>
        <strain evidence="5">UM2</strain>
    </source>
</reference>
<organism evidence="4 5">
    <name type="scientific">Rhizorhabdus histidinilytica</name>
    <dbReference type="NCBI Taxonomy" id="439228"/>
    <lineage>
        <taxon>Bacteria</taxon>
        <taxon>Pseudomonadati</taxon>
        <taxon>Pseudomonadota</taxon>
        <taxon>Alphaproteobacteria</taxon>
        <taxon>Sphingomonadales</taxon>
        <taxon>Sphingomonadaceae</taxon>
        <taxon>Rhizorhabdus</taxon>
    </lineage>
</organism>
<sequence length="285" mass="29955">MIGRRGLLLGAAAAAGLALLPALAEAAPLAKVKALGVLRIAVYKDNRPWSWTEAGKVHGIDADLARAIADKLGVRVDLAEIIADESVDDDLRNAVWKGGLLGFMPADLMLHIPFDRTFASRNDQVAIIAPYYRESFQLACAPGALDCEAPPTQWRGKRLAAELDSIPDFYLIGAFGGILAKDVTHYMSGAEAVAAVTGGKADAVLASRAQIEAGLHDSGGRTLDRRKMPLPAFTSPGWDIGMAVKENSRTLGDAVEEIVAAMTASGELKAIFAAHGVTYAPALAA</sequence>
<name>A0A1T5GVZ8_9SPHN</name>
<protein>
    <submittedName>
        <fullName evidence="4">Amino acid ABC transporter substrate-binding protein, PAAT family</fullName>
    </submittedName>
</protein>
<dbReference type="AlphaFoldDB" id="A0A1T5GVZ8"/>
<evidence type="ECO:0000256" key="2">
    <source>
        <dbReference type="SAM" id="SignalP"/>
    </source>
</evidence>
<dbReference type="EMBL" id="FUYM01000021">
    <property type="protein sequence ID" value="SKC12576.1"/>
    <property type="molecule type" value="Genomic_DNA"/>
</dbReference>
<dbReference type="Pfam" id="PF00497">
    <property type="entry name" value="SBP_bac_3"/>
    <property type="match status" value="1"/>
</dbReference>
<dbReference type="PROSITE" id="PS51318">
    <property type="entry name" value="TAT"/>
    <property type="match status" value="1"/>
</dbReference>
<keyword evidence="5" id="KW-1185">Reference proteome</keyword>
<feature type="domain" description="Solute-binding protein family 3/N-terminal" evidence="3">
    <location>
        <begin position="37"/>
        <end position="275"/>
    </location>
</feature>
<dbReference type="PANTHER" id="PTHR35936">
    <property type="entry name" value="MEMBRANE-BOUND LYTIC MUREIN TRANSGLYCOSYLASE F"/>
    <property type="match status" value="1"/>
</dbReference>
<evidence type="ECO:0000259" key="3">
    <source>
        <dbReference type="SMART" id="SM00062"/>
    </source>
</evidence>
<dbReference type="InterPro" id="IPR006311">
    <property type="entry name" value="TAT_signal"/>
</dbReference>
<dbReference type="RefSeq" id="WP_079651021.1">
    <property type="nucleotide sequence ID" value="NZ_FUYM01000021.1"/>
</dbReference>
<evidence type="ECO:0000256" key="1">
    <source>
        <dbReference type="ARBA" id="ARBA00022729"/>
    </source>
</evidence>
<gene>
    <name evidence="4" type="ORF">SAMN06295920_12126</name>
</gene>
<dbReference type="Proteomes" id="UP000189818">
    <property type="component" value="Unassembled WGS sequence"/>
</dbReference>
<accession>A0A1T5GVZ8</accession>
<dbReference type="OrthoDB" id="6192933at2"/>
<dbReference type="Gene3D" id="3.40.190.10">
    <property type="entry name" value="Periplasmic binding protein-like II"/>
    <property type="match status" value="3"/>
</dbReference>